<reference evidence="2 3" key="1">
    <citation type="submission" date="2017-02" db="EMBL/GenBank/DDBJ databases">
        <title>Genome sequence of Clostridium beijerinckii Br21.</title>
        <authorList>
            <person name="Fonseca B.C."/>
            <person name="Guazzaroni M.E."/>
            <person name="Riano-Pachon D.M."/>
            <person name="Reginatto V."/>
        </authorList>
    </citation>
    <scope>NUCLEOTIDE SEQUENCE [LARGE SCALE GENOMIC DNA]</scope>
    <source>
        <strain evidence="2 3">Br21</strain>
    </source>
</reference>
<organism evidence="2 3">
    <name type="scientific">Clostridium beijerinckii</name>
    <name type="common">Clostridium MP</name>
    <dbReference type="NCBI Taxonomy" id="1520"/>
    <lineage>
        <taxon>Bacteria</taxon>
        <taxon>Bacillati</taxon>
        <taxon>Bacillota</taxon>
        <taxon>Clostridia</taxon>
        <taxon>Eubacteriales</taxon>
        <taxon>Clostridiaceae</taxon>
        <taxon>Clostridium</taxon>
    </lineage>
</organism>
<reference evidence="1" key="2">
    <citation type="submission" date="2020-04" db="EMBL/GenBank/DDBJ databases">
        <authorList>
            <person name="Brown S."/>
        </authorList>
    </citation>
    <scope>NUCLEOTIDE SEQUENCE</scope>
    <source>
        <strain evidence="1">DJ015</strain>
    </source>
</reference>
<comment type="caution">
    <text evidence="2">The sequence shown here is derived from an EMBL/GenBank/DDBJ whole genome shotgun (WGS) entry which is preliminary data.</text>
</comment>
<dbReference type="Proteomes" id="UP000190959">
    <property type="component" value="Unassembled WGS sequence"/>
</dbReference>
<evidence type="ECO:0000313" key="1">
    <source>
        <dbReference type="EMBL" id="MBC2475031.1"/>
    </source>
</evidence>
<accession>A0A1S9N5U7</accession>
<gene>
    <name evidence="2" type="ORF">CBEIBR21_13915</name>
    <name evidence="1" type="ORF">HGI39_09970</name>
</gene>
<name>A0A1S9N5U7_CLOBE</name>
<dbReference type="Proteomes" id="UP001194098">
    <property type="component" value="Unassembled WGS sequence"/>
</dbReference>
<protein>
    <submittedName>
        <fullName evidence="2">Uncharacterized protein</fullName>
    </submittedName>
</protein>
<proteinExistence type="predicted"/>
<dbReference type="RefSeq" id="WP_002582491.1">
    <property type="nucleotide sequence ID" value="NZ_BKAK01000045.1"/>
</dbReference>
<evidence type="ECO:0000313" key="3">
    <source>
        <dbReference type="Proteomes" id="UP000190959"/>
    </source>
</evidence>
<dbReference type="GeneID" id="66348079"/>
<evidence type="ECO:0000313" key="2">
    <source>
        <dbReference type="EMBL" id="OOP72907.1"/>
    </source>
</evidence>
<dbReference type="EMBL" id="JABAGV010000021">
    <property type="protein sequence ID" value="MBC2475031.1"/>
    <property type="molecule type" value="Genomic_DNA"/>
</dbReference>
<dbReference type="AlphaFoldDB" id="A0A1S9N5U7"/>
<dbReference type="EMBL" id="MWMH01000004">
    <property type="protein sequence ID" value="OOP72907.1"/>
    <property type="molecule type" value="Genomic_DNA"/>
</dbReference>
<sequence>MKINKFLAIFLISIIAFTETPKALVKSDVYKQGIYDISEANPFRATAKLVKANGGITSLSIVDSTGNQKFYNRFDTENESINLGFINNADLIAIVGKGEIAITFSK</sequence>
<reference evidence="1" key="3">
    <citation type="journal article" date="2022" name="Nat. Biotechnol.">
        <title>Carbon-negative production of acetone and isopropanol by gas fermentation at industrial pilot scale.</title>
        <authorList>
            <person name="Liew F.E."/>
            <person name="Nogle R."/>
            <person name="Abdalla T."/>
            <person name="Rasor B.J."/>
            <person name="Canter C."/>
            <person name="Jensen R.O."/>
            <person name="Wang L."/>
            <person name="Strutz J."/>
            <person name="Chirania P."/>
            <person name="De Tissera S."/>
            <person name="Mueller A.P."/>
            <person name="Ruan Z."/>
            <person name="Gao A."/>
            <person name="Tran L."/>
            <person name="Engle N.L."/>
            <person name="Bromley J.C."/>
            <person name="Daniell J."/>
            <person name="Conrado R."/>
            <person name="Tschaplinski T.J."/>
            <person name="Giannone R.J."/>
            <person name="Hettich R.L."/>
            <person name="Karim A.S."/>
            <person name="Simpson S.D."/>
            <person name="Brown S.D."/>
            <person name="Leang C."/>
            <person name="Jewett M.C."/>
            <person name="Kopke M."/>
        </authorList>
    </citation>
    <scope>NUCLEOTIDE SEQUENCE</scope>
    <source>
        <strain evidence="1">DJ015</strain>
    </source>
</reference>